<reference evidence="1 2" key="1">
    <citation type="submission" date="2019-02" db="EMBL/GenBank/DDBJ databases">
        <title>Genome sequences of Aliivibrio finisterrensis strains from farmed Atlantic salmon.</title>
        <authorList>
            <person name="Bowman J.P."/>
        </authorList>
    </citation>
    <scope>NUCLEOTIDE SEQUENCE [LARGE SCALE GENOMIC DNA]</scope>
    <source>
        <strain evidence="1 2">A32</strain>
    </source>
</reference>
<protein>
    <recommendedName>
        <fullName evidence="3">DUF1320 domain-containing protein</fullName>
    </recommendedName>
</protein>
<dbReference type="Proteomes" id="UP000293465">
    <property type="component" value="Unassembled WGS sequence"/>
</dbReference>
<evidence type="ECO:0008006" key="3">
    <source>
        <dbReference type="Google" id="ProtNLM"/>
    </source>
</evidence>
<dbReference type="RefSeq" id="WP_130088355.1">
    <property type="nucleotide sequence ID" value="NZ_SEZJ01000028.1"/>
</dbReference>
<evidence type="ECO:0000313" key="2">
    <source>
        <dbReference type="Proteomes" id="UP000293465"/>
    </source>
</evidence>
<dbReference type="AlphaFoldDB" id="A0A4V1Z6I1"/>
<gene>
    <name evidence="1" type="ORF">ERW49_18610</name>
</gene>
<comment type="caution">
    <text evidence="1">The sequence shown here is derived from an EMBL/GenBank/DDBJ whole genome shotgun (WGS) entry which is preliminary data.</text>
</comment>
<proteinExistence type="predicted"/>
<accession>A0A4V1Z6I1</accession>
<evidence type="ECO:0000313" key="1">
    <source>
        <dbReference type="EMBL" id="RYU41900.1"/>
    </source>
</evidence>
<dbReference type="OrthoDB" id="5897198at2"/>
<organism evidence="1 2">
    <name type="scientific">Aliivibrio finisterrensis</name>
    <dbReference type="NCBI Taxonomy" id="511998"/>
    <lineage>
        <taxon>Bacteria</taxon>
        <taxon>Pseudomonadati</taxon>
        <taxon>Pseudomonadota</taxon>
        <taxon>Gammaproteobacteria</taxon>
        <taxon>Vibrionales</taxon>
        <taxon>Vibrionaceae</taxon>
        <taxon>Aliivibrio</taxon>
    </lineage>
</organism>
<dbReference type="EMBL" id="SEZJ01000028">
    <property type="protein sequence ID" value="RYU41900.1"/>
    <property type="molecule type" value="Genomic_DNA"/>
</dbReference>
<name>A0A4V1Z6I1_9GAMM</name>
<dbReference type="GeneID" id="56277076"/>
<sequence>MSITLTELKGMITIEGVSRALDNQIFLSLTSNDGSNADTACNRAAIWAYSYINLKCKANELFTTDQKEVITEAMITMAIYELLRISEFYDEEYKTDAINLMNAALGISGGGSDGNGSSFIGAASARDEKSHINKFGSPFTSRYHR</sequence>